<sequence length="336" mass="37457">MPNTLQEQIGLQQQDSYTYTASYEKEWLIGPVLLGGCVAAMIYSAAEKHFTTTIASLQQPDVLTLHIEFLRPCMALPSAIKITDLKLGKGSSFIQLDLYQTQNGGELKCCTALATSTNFAIQVGPSAKTDVLLSPVPPPLPDFKKVEADQPEDHWIPSKTIGELLPMLKRMTFLYPSKGQPTPGVIDYWCAFDKPETFSGAHLAVLSDVAPSASDTLLRTEGIFDAHKIYRLKKEAAKRTPGKPAVLQNTLKEAAQARIWNTTLNLNLQFKRRVSDEMMWTFTRVTTRMLEGGRMDLDLVIHDEKMAPLCFARQVMLVIDAGRRFKKDSQNKAPKL</sequence>
<dbReference type="InterPro" id="IPR042171">
    <property type="entry name" value="Acyl-CoA_hotdog"/>
</dbReference>
<dbReference type="InterPro" id="IPR049450">
    <property type="entry name" value="ACOT8-like_C"/>
</dbReference>
<name>A0A9W4XLD5_9PLEO</name>
<dbReference type="OrthoDB" id="2532955at2759"/>
<dbReference type="InterPro" id="IPR049449">
    <property type="entry name" value="TesB_ACOT8-like_N"/>
</dbReference>
<protein>
    <recommendedName>
        <fullName evidence="5">Thioesterase family protein</fullName>
    </recommendedName>
</protein>
<comment type="caution">
    <text evidence="3">The sequence shown here is derived from an EMBL/GenBank/DDBJ whole genome shotgun (WGS) entry which is preliminary data.</text>
</comment>
<feature type="domain" description="Acyl-CoA thioesterase-like C-terminal" evidence="2">
    <location>
        <begin position="167"/>
        <end position="318"/>
    </location>
</feature>
<dbReference type="AlphaFoldDB" id="A0A9W4XLD5"/>
<dbReference type="Pfam" id="PF20789">
    <property type="entry name" value="4HBT_3C"/>
    <property type="match status" value="1"/>
</dbReference>
<accession>A0A9W4XLD5</accession>
<dbReference type="SUPFAM" id="SSF54637">
    <property type="entry name" value="Thioesterase/thiol ester dehydrase-isomerase"/>
    <property type="match status" value="2"/>
</dbReference>
<dbReference type="PANTHER" id="PTHR38110:SF4">
    <property type="entry name" value="THIOESTERASE-LIKE SUPERFAMILY-DOMAIN-CONTAINING PROTEIN"/>
    <property type="match status" value="1"/>
</dbReference>
<organism evidence="3 4">
    <name type="scientific">Periconia digitata</name>
    <dbReference type="NCBI Taxonomy" id="1303443"/>
    <lineage>
        <taxon>Eukaryota</taxon>
        <taxon>Fungi</taxon>
        <taxon>Dikarya</taxon>
        <taxon>Ascomycota</taxon>
        <taxon>Pezizomycotina</taxon>
        <taxon>Dothideomycetes</taxon>
        <taxon>Pleosporomycetidae</taxon>
        <taxon>Pleosporales</taxon>
        <taxon>Massarineae</taxon>
        <taxon>Periconiaceae</taxon>
        <taxon>Periconia</taxon>
    </lineage>
</organism>
<evidence type="ECO:0000259" key="1">
    <source>
        <dbReference type="Pfam" id="PF13622"/>
    </source>
</evidence>
<evidence type="ECO:0000259" key="2">
    <source>
        <dbReference type="Pfam" id="PF20789"/>
    </source>
</evidence>
<dbReference type="InterPro" id="IPR052389">
    <property type="entry name" value="Sec_Metab_Biosynth-Assoc"/>
</dbReference>
<keyword evidence="4" id="KW-1185">Reference proteome</keyword>
<dbReference type="PANTHER" id="PTHR38110">
    <property type="entry name" value="CHROMOSOME 23, WHOLE GENOME SHOTGUN SEQUENCE"/>
    <property type="match status" value="1"/>
</dbReference>
<evidence type="ECO:0000313" key="4">
    <source>
        <dbReference type="Proteomes" id="UP001152607"/>
    </source>
</evidence>
<feature type="domain" description="Acyl-CoA thioesterase-like N-terminal HotDog" evidence="1">
    <location>
        <begin position="25"/>
        <end position="115"/>
    </location>
</feature>
<proteinExistence type="predicted"/>
<evidence type="ECO:0000313" key="3">
    <source>
        <dbReference type="EMBL" id="CAI6287769.1"/>
    </source>
</evidence>
<dbReference type="EMBL" id="CAOQHR010000001">
    <property type="protein sequence ID" value="CAI6287769.1"/>
    <property type="molecule type" value="Genomic_DNA"/>
</dbReference>
<dbReference type="Proteomes" id="UP001152607">
    <property type="component" value="Unassembled WGS sequence"/>
</dbReference>
<evidence type="ECO:0008006" key="5">
    <source>
        <dbReference type="Google" id="ProtNLM"/>
    </source>
</evidence>
<reference evidence="3" key="1">
    <citation type="submission" date="2023-01" db="EMBL/GenBank/DDBJ databases">
        <authorList>
            <person name="Van Ghelder C."/>
            <person name="Rancurel C."/>
        </authorList>
    </citation>
    <scope>NUCLEOTIDE SEQUENCE</scope>
    <source>
        <strain evidence="3">CNCM I-4278</strain>
    </source>
</reference>
<dbReference type="InterPro" id="IPR029069">
    <property type="entry name" value="HotDog_dom_sf"/>
</dbReference>
<gene>
    <name evidence="3" type="ORF">PDIGIT_LOCUS2366</name>
</gene>
<dbReference type="Pfam" id="PF13622">
    <property type="entry name" value="4HBT_3"/>
    <property type="match status" value="1"/>
</dbReference>
<dbReference type="Gene3D" id="2.40.160.210">
    <property type="entry name" value="Acyl-CoA thioesterase, double hotdog domain"/>
    <property type="match status" value="1"/>
</dbReference>